<keyword evidence="1" id="KW-0378">Hydrolase</keyword>
<accession>A0ABN2AU69</accession>
<feature type="domain" description="Amidohydrolase-related" evidence="2">
    <location>
        <begin position="56"/>
        <end position="373"/>
    </location>
</feature>
<name>A0ABN2AU69_9ACTN</name>
<sequence>MHRQVLIQNAHVVPGNGPELPGTDVLCTGGVITAVGPSLAAQADPSCEVIDATGLTVTAGFVDAHRHVWQAPLRGAGADMPMSRYFVEVLGAALAAMSPADAGRATLLGARAALNAGVTTVFDYSNATHSPEHTDAVVEAFETSGIRAVVGFCDPASLGRATGRVTGALSILGPEYGDWDTAAAAIRRGRELGVMVAAHVAGPCVRRLHDEGLLGPHLQLVHLNAVTADDAKLLAESGTAVVVTPTVEAVMGHGGSVYGRLAEAGARPAFGVDVVINNPPDLFEPLRDTLRTARLATGSASVPPSGDLLLAATLDGARAVGLAGVVGTVEAGGRADLLLLDGLGHLRGDRAGAVVSCVTASDVRTVLVDGRVVKRDFALLV</sequence>
<dbReference type="Proteomes" id="UP001501470">
    <property type="component" value="Unassembled WGS sequence"/>
</dbReference>
<dbReference type="InterPro" id="IPR011059">
    <property type="entry name" value="Metal-dep_hydrolase_composite"/>
</dbReference>
<evidence type="ECO:0000313" key="3">
    <source>
        <dbReference type="EMBL" id="GAA1527375.1"/>
    </source>
</evidence>
<gene>
    <name evidence="3" type="ORF">GCM10009827_050530</name>
</gene>
<dbReference type="SUPFAM" id="SSF51556">
    <property type="entry name" value="Metallo-dependent hydrolases"/>
    <property type="match status" value="1"/>
</dbReference>
<dbReference type="PANTHER" id="PTHR43794">
    <property type="entry name" value="AMINOHYDROLASE SSNA-RELATED"/>
    <property type="match status" value="1"/>
</dbReference>
<evidence type="ECO:0000313" key="4">
    <source>
        <dbReference type="Proteomes" id="UP001501470"/>
    </source>
</evidence>
<comment type="caution">
    <text evidence="3">The sequence shown here is derived from an EMBL/GenBank/DDBJ whole genome shotgun (WGS) entry which is preliminary data.</text>
</comment>
<dbReference type="SUPFAM" id="SSF51338">
    <property type="entry name" value="Composite domain of metallo-dependent hydrolases"/>
    <property type="match status" value="1"/>
</dbReference>
<dbReference type="EMBL" id="BAAAQD010000010">
    <property type="protein sequence ID" value="GAA1527375.1"/>
    <property type="molecule type" value="Genomic_DNA"/>
</dbReference>
<dbReference type="Gene3D" id="2.30.40.10">
    <property type="entry name" value="Urease, subunit C, domain 1"/>
    <property type="match status" value="1"/>
</dbReference>
<dbReference type="PANTHER" id="PTHR43794:SF11">
    <property type="entry name" value="AMIDOHYDROLASE-RELATED DOMAIN-CONTAINING PROTEIN"/>
    <property type="match status" value="1"/>
</dbReference>
<dbReference type="Gene3D" id="3.20.20.140">
    <property type="entry name" value="Metal-dependent hydrolases"/>
    <property type="match status" value="1"/>
</dbReference>
<dbReference type="InterPro" id="IPR006680">
    <property type="entry name" value="Amidohydro-rel"/>
</dbReference>
<reference evidence="3 4" key="1">
    <citation type="journal article" date="2019" name="Int. J. Syst. Evol. Microbiol.">
        <title>The Global Catalogue of Microorganisms (GCM) 10K type strain sequencing project: providing services to taxonomists for standard genome sequencing and annotation.</title>
        <authorList>
            <consortium name="The Broad Institute Genomics Platform"/>
            <consortium name="The Broad Institute Genome Sequencing Center for Infectious Disease"/>
            <person name="Wu L."/>
            <person name="Ma J."/>
        </authorList>
    </citation>
    <scope>NUCLEOTIDE SEQUENCE [LARGE SCALE GENOMIC DNA]</scope>
    <source>
        <strain evidence="3 4">JCM 15933</strain>
    </source>
</reference>
<proteinExistence type="predicted"/>
<dbReference type="InterPro" id="IPR032466">
    <property type="entry name" value="Metal_Hydrolase"/>
</dbReference>
<evidence type="ECO:0000259" key="2">
    <source>
        <dbReference type="Pfam" id="PF01979"/>
    </source>
</evidence>
<keyword evidence="4" id="KW-1185">Reference proteome</keyword>
<organism evidence="3 4">
    <name type="scientific">Dactylosporangium maewongense</name>
    <dbReference type="NCBI Taxonomy" id="634393"/>
    <lineage>
        <taxon>Bacteria</taxon>
        <taxon>Bacillati</taxon>
        <taxon>Actinomycetota</taxon>
        <taxon>Actinomycetes</taxon>
        <taxon>Micromonosporales</taxon>
        <taxon>Micromonosporaceae</taxon>
        <taxon>Dactylosporangium</taxon>
    </lineage>
</organism>
<protein>
    <submittedName>
        <fullName evidence="3">Amidohydrolase family protein</fullName>
    </submittedName>
</protein>
<evidence type="ECO:0000256" key="1">
    <source>
        <dbReference type="ARBA" id="ARBA00022801"/>
    </source>
</evidence>
<dbReference type="Pfam" id="PF01979">
    <property type="entry name" value="Amidohydro_1"/>
    <property type="match status" value="1"/>
</dbReference>
<dbReference type="InterPro" id="IPR050287">
    <property type="entry name" value="MTA/SAH_deaminase"/>
</dbReference>